<dbReference type="InterPro" id="IPR003615">
    <property type="entry name" value="HNH_nuc"/>
</dbReference>
<dbReference type="InterPro" id="IPR003870">
    <property type="entry name" value="DUF222"/>
</dbReference>
<feature type="domain" description="HNH nuclease" evidence="2">
    <location>
        <begin position="436"/>
        <end position="488"/>
    </location>
</feature>
<dbReference type="Pfam" id="PF02720">
    <property type="entry name" value="DUF222"/>
    <property type="match status" value="2"/>
</dbReference>
<dbReference type="SMART" id="SM00507">
    <property type="entry name" value="HNHc"/>
    <property type="match status" value="1"/>
</dbReference>
<name>A0ABP6T617_9ACTN</name>
<feature type="region of interest" description="Disordered" evidence="1">
    <location>
        <begin position="200"/>
        <end position="219"/>
    </location>
</feature>
<dbReference type="CDD" id="cd00085">
    <property type="entry name" value="HNHc"/>
    <property type="match status" value="1"/>
</dbReference>
<organism evidence="3 4">
    <name type="scientific">Cryptosporangium minutisporangium</name>
    <dbReference type="NCBI Taxonomy" id="113569"/>
    <lineage>
        <taxon>Bacteria</taxon>
        <taxon>Bacillati</taxon>
        <taxon>Actinomycetota</taxon>
        <taxon>Actinomycetes</taxon>
        <taxon>Cryptosporangiales</taxon>
        <taxon>Cryptosporangiaceae</taxon>
        <taxon>Cryptosporangium</taxon>
    </lineage>
</organism>
<evidence type="ECO:0000259" key="2">
    <source>
        <dbReference type="SMART" id="SM00507"/>
    </source>
</evidence>
<dbReference type="Proteomes" id="UP001501676">
    <property type="component" value="Unassembled WGS sequence"/>
</dbReference>
<proteinExistence type="predicted"/>
<evidence type="ECO:0000313" key="3">
    <source>
        <dbReference type="EMBL" id="GAA3392445.1"/>
    </source>
</evidence>
<keyword evidence="4" id="KW-1185">Reference proteome</keyword>
<comment type="caution">
    <text evidence="3">The sequence shown here is derived from an EMBL/GenBank/DDBJ whole genome shotgun (WGS) entry which is preliminary data.</text>
</comment>
<sequence length="560" mass="57944">MFTGPARRFGSLWTTVNSSYPRAIVIGMSEGGVATQLYGVPAGPELVAMLAALGPVRSRDIDAAGVPEIVPDTSEQVLIAQAWQRALAWMESRLDDAVLQIAGAWTGVSEDDWGREEIAAGLRWSGLAAADRLEVARALRGRCVLTGTALAAGLITYRHAAEIVHALEPLDDETAAVVEARLLDAADTLTPAQLARKARKEVAKADPAGAEKRHRRARNGRRVDFHPLPDAMAELRAILPADDAARLRATIDQFAGRTRSGDDKRTIDQRRADALVALAEVGAVTAASVGAARPANSGASHATAGSASAAAGSASATAGSASATAGPASATAGLASAAAGPADAAAGGSEEAARVAGLISTVLAGKRAVPPRIALTAPLSTVLGATNRPGDLTGYGPVPASIVRELAAQSSWEKWVTDPGGVVTDLGRTTYRPTARLAALIRATYPTCMFPGCSQPAYRCDLDHNVRRIDGGPTSTANIVPLCRRHHRAKDEAGWELVHHPDTGVCTWTSPAGHTYTVAPPDQSDEPASELPADWTQPLSREPALAGVATSGGADDPPPF</sequence>
<feature type="region of interest" description="Disordered" evidence="1">
    <location>
        <begin position="516"/>
        <end position="560"/>
    </location>
</feature>
<reference evidence="4" key="1">
    <citation type="journal article" date="2019" name="Int. J. Syst. Evol. Microbiol.">
        <title>The Global Catalogue of Microorganisms (GCM) 10K type strain sequencing project: providing services to taxonomists for standard genome sequencing and annotation.</title>
        <authorList>
            <consortium name="The Broad Institute Genomics Platform"/>
            <consortium name="The Broad Institute Genome Sequencing Center for Infectious Disease"/>
            <person name="Wu L."/>
            <person name="Ma J."/>
        </authorList>
    </citation>
    <scope>NUCLEOTIDE SEQUENCE [LARGE SCALE GENOMIC DNA]</scope>
    <source>
        <strain evidence="4">JCM 9458</strain>
    </source>
</reference>
<accession>A0ABP6T617</accession>
<gene>
    <name evidence="3" type="ORF">GCM10020369_54130</name>
</gene>
<evidence type="ECO:0000313" key="4">
    <source>
        <dbReference type="Proteomes" id="UP001501676"/>
    </source>
</evidence>
<dbReference type="Gene3D" id="1.10.30.50">
    <property type="match status" value="1"/>
</dbReference>
<protein>
    <recommendedName>
        <fullName evidence="2">HNH nuclease domain-containing protein</fullName>
    </recommendedName>
</protein>
<evidence type="ECO:0000256" key="1">
    <source>
        <dbReference type="SAM" id="MobiDB-lite"/>
    </source>
</evidence>
<dbReference type="EMBL" id="BAAAYN010000038">
    <property type="protein sequence ID" value="GAA3392445.1"/>
    <property type="molecule type" value="Genomic_DNA"/>
</dbReference>